<evidence type="ECO:0000313" key="1">
    <source>
        <dbReference type="EMBL" id="JAE22345.1"/>
    </source>
</evidence>
<reference evidence="1" key="1">
    <citation type="submission" date="2014-09" db="EMBL/GenBank/DDBJ databases">
        <authorList>
            <person name="Magalhaes I.L.F."/>
            <person name="Oliveira U."/>
            <person name="Santos F.R."/>
            <person name="Vidigal T.H.D.A."/>
            <person name="Brescovit A.D."/>
            <person name="Santos A.J."/>
        </authorList>
    </citation>
    <scope>NUCLEOTIDE SEQUENCE</scope>
    <source>
        <tissue evidence="1">Shoot tissue taken approximately 20 cm above the soil surface</tissue>
    </source>
</reference>
<name>A0A0A9GB82_ARUDO</name>
<organism evidence="1">
    <name type="scientific">Arundo donax</name>
    <name type="common">Giant reed</name>
    <name type="synonym">Donax arundinaceus</name>
    <dbReference type="NCBI Taxonomy" id="35708"/>
    <lineage>
        <taxon>Eukaryota</taxon>
        <taxon>Viridiplantae</taxon>
        <taxon>Streptophyta</taxon>
        <taxon>Embryophyta</taxon>
        <taxon>Tracheophyta</taxon>
        <taxon>Spermatophyta</taxon>
        <taxon>Magnoliopsida</taxon>
        <taxon>Liliopsida</taxon>
        <taxon>Poales</taxon>
        <taxon>Poaceae</taxon>
        <taxon>PACMAD clade</taxon>
        <taxon>Arundinoideae</taxon>
        <taxon>Arundineae</taxon>
        <taxon>Arundo</taxon>
    </lineage>
</organism>
<accession>A0A0A9GB82</accession>
<sequence length="75" mass="8678">MMKGRLRLLTSCTCIGHWQDQGMMLRHLLTSCRTAIGRRGVLYPQTCLFYCLFKFFRARGKLRADDFQSAAGIFI</sequence>
<protein>
    <submittedName>
        <fullName evidence="1">Uncharacterized protein</fullName>
    </submittedName>
</protein>
<reference evidence="1" key="2">
    <citation type="journal article" date="2015" name="Data Brief">
        <title>Shoot transcriptome of the giant reed, Arundo donax.</title>
        <authorList>
            <person name="Barrero R.A."/>
            <person name="Guerrero F.D."/>
            <person name="Moolhuijzen P."/>
            <person name="Goolsby J.A."/>
            <person name="Tidwell J."/>
            <person name="Bellgard S.E."/>
            <person name="Bellgard M.I."/>
        </authorList>
    </citation>
    <scope>NUCLEOTIDE SEQUENCE</scope>
    <source>
        <tissue evidence="1">Shoot tissue taken approximately 20 cm above the soil surface</tissue>
    </source>
</reference>
<dbReference type="AlphaFoldDB" id="A0A0A9GB82"/>
<dbReference type="EMBL" id="GBRH01175551">
    <property type="protein sequence ID" value="JAE22345.1"/>
    <property type="molecule type" value="Transcribed_RNA"/>
</dbReference>
<proteinExistence type="predicted"/>